<proteinExistence type="predicted"/>
<comment type="caution">
    <text evidence="2">The sequence shown here is derived from an EMBL/GenBank/DDBJ whole genome shotgun (WGS) entry which is preliminary data.</text>
</comment>
<reference evidence="2 3" key="1">
    <citation type="journal article" date="2024" name="Chem. Sci.">
        <title>Discovery of megapolipeptins by genome mining of a Burkholderiales bacteria collection.</title>
        <authorList>
            <person name="Paulo B.S."/>
            <person name="Recchia M.J.J."/>
            <person name="Lee S."/>
            <person name="Fergusson C.H."/>
            <person name="Romanowski S.B."/>
            <person name="Hernandez A."/>
            <person name="Krull N."/>
            <person name="Liu D.Y."/>
            <person name="Cavanagh H."/>
            <person name="Bos A."/>
            <person name="Gray C.A."/>
            <person name="Murphy B.T."/>
            <person name="Linington R.G."/>
            <person name="Eustaquio A.S."/>
        </authorList>
    </citation>
    <scope>NUCLEOTIDE SEQUENCE [LARGE SCALE GENOMIC DNA]</scope>
    <source>
        <strain evidence="2 3">RL17-335-BIF-A</strain>
    </source>
</reference>
<evidence type="ECO:0000313" key="2">
    <source>
        <dbReference type="EMBL" id="MFM0591382.1"/>
    </source>
</evidence>
<sequence length="54" mass="5992">MKRPPLAEWLFRFASSQKNVDRVAIWLGGTVSFITAILAIVVSIALVLKWSAGY</sequence>
<dbReference type="RefSeq" id="WP_408207759.1">
    <property type="nucleotide sequence ID" value="NZ_JAQQBZ010000001.1"/>
</dbReference>
<protein>
    <submittedName>
        <fullName evidence="2">Uncharacterized protein</fullName>
    </submittedName>
</protein>
<organism evidence="2 3">
    <name type="scientific">Paraburkholderia dilworthii</name>
    <dbReference type="NCBI Taxonomy" id="948106"/>
    <lineage>
        <taxon>Bacteria</taxon>
        <taxon>Pseudomonadati</taxon>
        <taxon>Pseudomonadota</taxon>
        <taxon>Betaproteobacteria</taxon>
        <taxon>Burkholderiales</taxon>
        <taxon>Burkholderiaceae</taxon>
        <taxon>Paraburkholderia</taxon>
    </lineage>
</organism>
<dbReference type="Proteomes" id="UP001629367">
    <property type="component" value="Unassembled WGS sequence"/>
</dbReference>
<name>A0ABW9CZ42_9BURK</name>
<evidence type="ECO:0000313" key="3">
    <source>
        <dbReference type="Proteomes" id="UP001629367"/>
    </source>
</evidence>
<accession>A0ABW9CZ42</accession>
<evidence type="ECO:0000256" key="1">
    <source>
        <dbReference type="SAM" id="Phobius"/>
    </source>
</evidence>
<keyword evidence="1" id="KW-0812">Transmembrane</keyword>
<keyword evidence="3" id="KW-1185">Reference proteome</keyword>
<keyword evidence="1" id="KW-1133">Transmembrane helix</keyword>
<gene>
    <name evidence="2" type="ORF">PQQ68_00005</name>
</gene>
<feature type="transmembrane region" description="Helical" evidence="1">
    <location>
        <begin position="23"/>
        <end position="48"/>
    </location>
</feature>
<keyword evidence="1" id="KW-0472">Membrane</keyword>
<dbReference type="EMBL" id="JAQQBZ010000001">
    <property type="protein sequence ID" value="MFM0591382.1"/>
    <property type="molecule type" value="Genomic_DNA"/>
</dbReference>